<dbReference type="Proteomes" id="UP000242682">
    <property type="component" value="Unassembled WGS sequence"/>
</dbReference>
<dbReference type="SUPFAM" id="SSF52540">
    <property type="entry name" value="P-loop containing nucleoside triphosphate hydrolases"/>
    <property type="match status" value="1"/>
</dbReference>
<keyword evidence="1" id="KW-0808">Transferase</keyword>
<protein>
    <submittedName>
        <fullName evidence="1">Putative kinase</fullName>
    </submittedName>
</protein>
<dbReference type="OrthoDB" id="9805698at2"/>
<evidence type="ECO:0000313" key="2">
    <source>
        <dbReference type="Proteomes" id="UP000242682"/>
    </source>
</evidence>
<dbReference type="Gene3D" id="3.40.50.300">
    <property type="entry name" value="P-loop containing nucleotide triphosphate hydrolases"/>
    <property type="match status" value="1"/>
</dbReference>
<dbReference type="Gene3D" id="1.10.3090.10">
    <property type="entry name" value="cca-adding enzyme, domain 2"/>
    <property type="match status" value="1"/>
</dbReference>
<evidence type="ECO:0000313" key="1">
    <source>
        <dbReference type="EMBL" id="PSL30584.1"/>
    </source>
</evidence>
<dbReference type="GO" id="GO:0016301">
    <property type="term" value="F:kinase activity"/>
    <property type="evidence" value="ECO:0007669"/>
    <property type="project" value="UniProtKB-KW"/>
</dbReference>
<keyword evidence="2" id="KW-1185">Reference proteome</keyword>
<dbReference type="Pfam" id="PF13671">
    <property type="entry name" value="AAA_33"/>
    <property type="match status" value="1"/>
</dbReference>
<dbReference type="AlphaFoldDB" id="A0A2P8G9E8"/>
<gene>
    <name evidence="1" type="ORF">B0H99_1139</name>
</gene>
<organism evidence="1 2">
    <name type="scientific">Planomicrobium soli</name>
    <dbReference type="NCBI Taxonomy" id="1176648"/>
    <lineage>
        <taxon>Bacteria</taxon>
        <taxon>Bacillati</taxon>
        <taxon>Bacillota</taxon>
        <taxon>Bacilli</taxon>
        <taxon>Bacillales</taxon>
        <taxon>Caryophanaceae</taxon>
        <taxon>Planomicrobium</taxon>
    </lineage>
</organism>
<dbReference type="RefSeq" id="WP_106534382.1">
    <property type="nucleotide sequence ID" value="NZ_PYAT01000013.1"/>
</dbReference>
<dbReference type="SUPFAM" id="SSF109604">
    <property type="entry name" value="HD-domain/PDEase-like"/>
    <property type="match status" value="1"/>
</dbReference>
<sequence length="315" mass="36875">MPQFMMLIGLPGSGKSTYARDFIASHKGWVHLSSDQISQSHFASADHIDSQNVFAEMYQQTAAALEAGKNVIYDATNLASKRRRSLLNRLKNFQVDSEAVVFLTPYPILKARNHKRIHQERVPDEAIERYIRSFQFPRLNEHFDKVTVMFDPVFSETTNGTIAATEIYQTVRKKEMSFQEVLKIYHTFEETKPLLELQQVVQRSYSVLTNLRKNFFEEEELELLSWVALLHSIGKSYVRKNLPFEKDNFYGYEHVSMYLSYPILLALRFQKEFIFNVLLLIDEHVEAQYSKQGKIKRRLGLENYERLQDFLKAAL</sequence>
<dbReference type="EMBL" id="PYAT01000013">
    <property type="protein sequence ID" value="PSL30584.1"/>
    <property type="molecule type" value="Genomic_DNA"/>
</dbReference>
<dbReference type="PANTHER" id="PTHR12435">
    <property type="match status" value="1"/>
</dbReference>
<dbReference type="InterPro" id="IPR027417">
    <property type="entry name" value="P-loop_NTPase"/>
</dbReference>
<keyword evidence="1" id="KW-0418">Kinase</keyword>
<reference evidence="1 2" key="1">
    <citation type="submission" date="2018-03" db="EMBL/GenBank/DDBJ databases">
        <title>Genomic Encyclopedia of Type Strains, Phase III (KMG-III): the genomes of soil and plant-associated and newly described type strains.</title>
        <authorList>
            <person name="Whitman W."/>
        </authorList>
    </citation>
    <scope>NUCLEOTIDE SEQUENCE [LARGE SCALE GENOMIC DNA]</scope>
    <source>
        <strain evidence="1 2">CGMCC 1.12259</strain>
    </source>
</reference>
<accession>A0A2P8G9E8</accession>
<proteinExistence type="predicted"/>
<comment type="caution">
    <text evidence="1">The sequence shown here is derived from an EMBL/GenBank/DDBJ whole genome shotgun (WGS) entry which is preliminary data.</text>
</comment>
<name>A0A2P8G9E8_9BACL</name>